<dbReference type="Proteomes" id="UP001056855">
    <property type="component" value="Chromosome"/>
</dbReference>
<dbReference type="InterPro" id="IPR000192">
    <property type="entry name" value="Aminotrans_V_dom"/>
</dbReference>
<dbReference type="InterPro" id="IPR015424">
    <property type="entry name" value="PyrdxlP-dep_Trfase"/>
</dbReference>
<organism evidence="3 4">
    <name type="scientific">Natronosalvus rutilus</name>
    <dbReference type="NCBI Taxonomy" id="2953753"/>
    <lineage>
        <taxon>Archaea</taxon>
        <taxon>Methanobacteriati</taxon>
        <taxon>Methanobacteriota</taxon>
        <taxon>Stenosarchaea group</taxon>
        <taxon>Halobacteria</taxon>
        <taxon>Halobacteriales</taxon>
        <taxon>Natrialbaceae</taxon>
        <taxon>Natronosalvus</taxon>
    </lineage>
</organism>
<gene>
    <name evidence="3" type="ORF">NGM29_10300</name>
</gene>
<dbReference type="RefSeq" id="WP_254156010.1">
    <property type="nucleotide sequence ID" value="NZ_CP100355.1"/>
</dbReference>
<sequence length="370" mass="39460">MDYETLRADIPALEHGIYLNTGAGGPSPRPVVETIESSLESHEYDAPTGEGMYAAAGSSLDRAKAAVADLIGARETEIALTQSTTDGINRVAGAFDWDESDVVVRTDLEHPAGILPWRRLERTRGTEVRVLNTEDGRLDLEAATDALEGATLLVVSSITWTHGTRLPIEELVELAHDAGARVLVDAVQSPGQTAVDVTDWGADFVVGAGHKWLLGPFGAGFLYVREGAERECVPSAIGYRSVTDAAAHDYEYAAGAGRFEVGTTSPALYDGLAAAIDYHQELGTDAVESRIADLTGYLKDGLPDSALLSPREFESGLVTIDVPDPEATVDSLAEQDVAVRSLSYPDGIRASVHAFNTRDDLDALLEALKR</sequence>
<dbReference type="AlphaFoldDB" id="A0A9E7N775"/>
<evidence type="ECO:0000313" key="3">
    <source>
        <dbReference type="EMBL" id="UTF52191.1"/>
    </source>
</evidence>
<evidence type="ECO:0000256" key="1">
    <source>
        <dbReference type="ARBA" id="ARBA00022898"/>
    </source>
</evidence>
<dbReference type="Gene3D" id="3.40.640.10">
    <property type="entry name" value="Type I PLP-dependent aspartate aminotransferase-like (Major domain)"/>
    <property type="match status" value="1"/>
</dbReference>
<evidence type="ECO:0000259" key="2">
    <source>
        <dbReference type="Pfam" id="PF00266"/>
    </source>
</evidence>
<dbReference type="EMBL" id="CP100355">
    <property type="protein sequence ID" value="UTF52191.1"/>
    <property type="molecule type" value="Genomic_DNA"/>
</dbReference>
<dbReference type="PANTHER" id="PTHR43586:SF8">
    <property type="entry name" value="CYSTEINE DESULFURASE 1, CHLOROPLASTIC"/>
    <property type="match status" value="1"/>
</dbReference>
<dbReference type="GO" id="GO:0008483">
    <property type="term" value="F:transaminase activity"/>
    <property type="evidence" value="ECO:0007669"/>
    <property type="project" value="UniProtKB-KW"/>
</dbReference>
<keyword evidence="3" id="KW-0032">Aminotransferase</keyword>
<accession>A0A9E7N775</accession>
<dbReference type="SUPFAM" id="SSF53383">
    <property type="entry name" value="PLP-dependent transferases"/>
    <property type="match status" value="1"/>
</dbReference>
<dbReference type="GeneID" id="73290440"/>
<dbReference type="Gene3D" id="3.90.1150.10">
    <property type="entry name" value="Aspartate Aminotransferase, domain 1"/>
    <property type="match status" value="1"/>
</dbReference>
<proteinExistence type="predicted"/>
<keyword evidence="3" id="KW-0808">Transferase</keyword>
<feature type="domain" description="Aminotransferase class V" evidence="2">
    <location>
        <begin position="17"/>
        <end position="364"/>
    </location>
</feature>
<protein>
    <submittedName>
        <fullName evidence="3">Aminotransferase class V-fold PLP-dependent enzyme</fullName>
    </submittedName>
</protein>
<reference evidence="3" key="1">
    <citation type="submission" date="2022-06" db="EMBL/GenBank/DDBJ databases">
        <title>Diverse halophilic archaea isolated from saline environments.</title>
        <authorList>
            <person name="Cui H.-L."/>
        </authorList>
    </citation>
    <scope>NUCLEOTIDE SEQUENCE</scope>
    <source>
        <strain evidence="3">WLHS1</strain>
    </source>
</reference>
<dbReference type="InterPro" id="IPR015421">
    <property type="entry name" value="PyrdxlP-dep_Trfase_major"/>
</dbReference>
<keyword evidence="4" id="KW-1185">Reference proteome</keyword>
<dbReference type="InterPro" id="IPR015422">
    <property type="entry name" value="PyrdxlP-dep_Trfase_small"/>
</dbReference>
<dbReference type="PANTHER" id="PTHR43586">
    <property type="entry name" value="CYSTEINE DESULFURASE"/>
    <property type="match status" value="1"/>
</dbReference>
<dbReference type="KEGG" id="sawl:NGM29_10300"/>
<dbReference type="Pfam" id="PF00266">
    <property type="entry name" value="Aminotran_5"/>
    <property type="match status" value="1"/>
</dbReference>
<evidence type="ECO:0000313" key="4">
    <source>
        <dbReference type="Proteomes" id="UP001056855"/>
    </source>
</evidence>
<keyword evidence="1" id="KW-0663">Pyridoxal phosphate</keyword>
<name>A0A9E7N775_9EURY</name>